<dbReference type="GO" id="GO:0000981">
    <property type="term" value="F:DNA-binding transcription factor activity, RNA polymerase II-specific"/>
    <property type="evidence" value="ECO:0007669"/>
    <property type="project" value="InterPro"/>
</dbReference>
<feature type="domain" description="C2H2-type" evidence="14">
    <location>
        <begin position="833"/>
        <end position="862"/>
    </location>
</feature>
<feature type="region of interest" description="Disordered" evidence="12">
    <location>
        <begin position="672"/>
        <end position="703"/>
    </location>
</feature>
<keyword evidence="4 9" id="KW-0863">Zinc-finger</keyword>
<dbReference type="Gene3D" id="1.10.10.60">
    <property type="entry name" value="Homeodomain-like"/>
    <property type="match status" value="3"/>
</dbReference>
<evidence type="ECO:0000256" key="5">
    <source>
        <dbReference type="ARBA" id="ARBA00022833"/>
    </source>
</evidence>
<dbReference type="PANTHER" id="PTHR45891:SF3">
    <property type="entry name" value="ZINC FINGER PROTEIN 2"/>
    <property type="match status" value="1"/>
</dbReference>
<feature type="non-terminal residue" evidence="15">
    <location>
        <position position="884"/>
    </location>
</feature>
<dbReference type="FunFam" id="1.10.10.60:FF:000064">
    <property type="entry name" value="Zinc finger homeobox protein 4"/>
    <property type="match status" value="1"/>
</dbReference>
<evidence type="ECO:0000259" key="14">
    <source>
        <dbReference type="PROSITE" id="PS50157"/>
    </source>
</evidence>
<evidence type="ECO:0000256" key="10">
    <source>
        <dbReference type="PROSITE-ProRule" id="PRU00108"/>
    </source>
</evidence>
<evidence type="ECO:0000256" key="1">
    <source>
        <dbReference type="ARBA" id="ARBA00004123"/>
    </source>
</evidence>
<dbReference type="EMBL" id="CATQJA010001412">
    <property type="protein sequence ID" value="CAJ0567159.1"/>
    <property type="molecule type" value="Genomic_DNA"/>
</dbReference>
<keyword evidence="6 10" id="KW-0238">DNA-binding</keyword>
<dbReference type="PROSITE" id="PS50071">
    <property type="entry name" value="HOMEOBOX_2"/>
    <property type="match status" value="3"/>
</dbReference>
<evidence type="ECO:0000256" key="7">
    <source>
        <dbReference type="ARBA" id="ARBA00023155"/>
    </source>
</evidence>
<evidence type="ECO:0000256" key="9">
    <source>
        <dbReference type="PROSITE-ProRule" id="PRU00042"/>
    </source>
</evidence>
<comment type="caution">
    <text evidence="15">The sequence shown here is derived from an EMBL/GenBank/DDBJ whole genome shotgun (WGS) entry which is preliminary data.</text>
</comment>
<dbReference type="InterPro" id="IPR001356">
    <property type="entry name" value="HD"/>
</dbReference>
<evidence type="ECO:0000256" key="12">
    <source>
        <dbReference type="SAM" id="MobiDB-lite"/>
    </source>
</evidence>
<feature type="domain" description="Homeobox" evidence="13">
    <location>
        <begin position="163"/>
        <end position="223"/>
    </location>
</feature>
<dbReference type="InterPro" id="IPR036236">
    <property type="entry name" value="Znf_C2H2_sf"/>
</dbReference>
<evidence type="ECO:0000256" key="3">
    <source>
        <dbReference type="ARBA" id="ARBA00022737"/>
    </source>
</evidence>
<dbReference type="GO" id="GO:0000978">
    <property type="term" value="F:RNA polymerase II cis-regulatory region sequence-specific DNA binding"/>
    <property type="evidence" value="ECO:0007669"/>
    <property type="project" value="TreeGrafter"/>
</dbReference>
<dbReference type="Pfam" id="PF00046">
    <property type="entry name" value="Homeodomain"/>
    <property type="match status" value="3"/>
</dbReference>
<gene>
    <name evidence="15" type="ORF">MSPICULIGERA_LOCUS5721</name>
</gene>
<evidence type="ECO:0000256" key="11">
    <source>
        <dbReference type="RuleBase" id="RU000682"/>
    </source>
</evidence>
<dbReference type="GO" id="GO:0005634">
    <property type="term" value="C:nucleus"/>
    <property type="evidence" value="ECO:0007669"/>
    <property type="project" value="UniProtKB-SubCell"/>
</dbReference>
<evidence type="ECO:0000313" key="16">
    <source>
        <dbReference type="Proteomes" id="UP001177023"/>
    </source>
</evidence>
<dbReference type="PROSITE" id="PS00027">
    <property type="entry name" value="HOMEOBOX_1"/>
    <property type="match status" value="1"/>
</dbReference>
<dbReference type="InterPro" id="IPR013087">
    <property type="entry name" value="Znf_C2H2_type"/>
</dbReference>
<dbReference type="InterPro" id="IPR051968">
    <property type="entry name" value="ZnFinger_Homeobox_TR"/>
</dbReference>
<keyword evidence="2" id="KW-0479">Metal-binding</keyword>
<dbReference type="SMART" id="SM00355">
    <property type="entry name" value="ZnF_C2H2"/>
    <property type="match status" value="8"/>
</dbReference>
<feature type="domain" description="Homeobox" evidence="13">
    <location>
        <begin position="563"/>
        <end position="623"/>
    </location>
</feature>
<feature type="domain" description="C2H2-type" evidence="14">
    <location>
        <begin position="81"/>
        <end position="108"/>
    </location>
</feature>
<dbReference type="InterPro" id="IPR017970">
    <property type="entry name" value="Homeobox_CS"/>
</dbReference>
<feature type="DNA-binding region" description="Homeobox" evidence="10">
    <location>
        <begin position="565"/>
        <end position="624"/>
    </location>
</feature>
<feature type="DNA-binding region" description="Homeobox" evidence="10">
    <location>
        <begin position="165"/>
        <end position="224"/>
    </location>
</feature>
<keyword evidence="3" id="KW-0677">Repeat</keyword>
<dbReference type="Gene3D" id="3.30.160.60">
    <property type="entry name" value="Classic Zinc Finger"/>
    <property type="match status" value="2"/>
</dbReference>
<dbReference type="PROSITE" id="PS50157">
    <property type="entry name" value="ZINC_FINGER_C2H2_2"/>
    <property type="match status" value="2"/>
</dbReference>
<dbReference type="GO" id="GO:0008270">
    <property type="term" value="F:zinc ion binding"/>
    <property type="evidence" value="ECO:0007669"/>
    <property type="project" value="UniProtKB-KW"/>
</dbReference>
<feature type="domain" description="Homeobox" evidence="13">
    <location>
        <begin position="320"/>
        <end position="367"/>
    </location>
</feature>
<comment type="subcellular location">
    <subcellularLocation>
        <location evidence="1 10 11">Nucleus</location>
    </subcellularLocation>
</comment>
<proteinExistence type="predicted"/>
<evidence type="ECO:0000256" key="2">
    <source>
        <dbReference type="ARBA" id="ARBA00022723"/>
    </source>
</evidence>
<dbReference type="PROSITE" id="PS00028">
    <property type="entry name" value="ZINC_FINGER_C2H2_1"/>
    <property type="match status" value="4"/>
</dbReference>
<organism evidence="15 16">
    <name type="scientific">Mesorhabditis spiculigera</name>
    <dbReference type="NCBI Taxonomy" id="96644"/>
    <lineage>
        <taxon>Eukaryota</taxon>
        <taxon>Metazoa</taxon>
        <taxon>Ecdysozoa</taxon>
        <taxon>Nematoda</taxon>
        <taxon>Chromadorea</taxon>
        <taxon>Rhabditida</taxon>
        <taxon>Rhabditina</taxon>
        <taxon>Rhabditomorpha</taxon>
        <taxon>Rhabditoidea</taxon>
        <taxon>Rhabditidae</taxon>
        <taxon>Mesorhabditinae</taxon>
        <taxon>Mesorhabditis</taxon>
    </lineage>
</organism>
<sequence length="884" mass="98366">MDEEQAYACGACPFTARTEAELEEHSNTHELGELCPLCTERPAVLNTHLIQEHKIAESAVERLLAVHKADIQPVSGEQFAFRCPSCPVAFKSEAALQQHSLTHLFKKSRNENDASAGDATAQMMLNMMQAGFPFLQPNPFLPMDGFFNPLLAQQMVALQAAASPAKRARTRITDDQLKVLRQYFDINNSPTEAQIREMSLKTQLPEKVIKHWFRNTLFKERQRDKDSPYNFSIPPQMGIDLDMYEKTGETRVHPLTPEQINGSGSGPAQISAFPTVPHVEKEVKQEKLEEKKPAQQQPMNLQAALGAGAPNLAAILGSLQLRTLQQFFDKQAYPKDDDLELLSKKLQLSPRVIVVWFQNARQKARKIYENQPNLENSDRFVRTPGCNFQCKRCNLVFQRYYELIQHQQKKCYKDDCQAQLQDNKGVEGLLTDAEKEQLAGNPEAPPLSKSPALADPAELLKLLQGSGSTEALLKMCEAAKTPSTTTSSSSTTTSPHFHKRCPFCCLLFRSRQSLAEHLPAKHGLQLQKAPIDIDALPSADDVPSLSSTLLGDTSIPLDLSSNGSMERHDLSVSPFLVHVMKCIFSEYKTPSMSECDTLGRDIGLHKRVVQVWFQNARAKERKTRVANGQDDDISRPFPTQCSYCNVEFSSRVSLQDHVFSQPHLTVLKSLHQGDETETATRSVEENGGRQRAPIVRDSSPKKGAAPLNAHEFPFNLLHFGLPQGSLPMVYDPSVMGTPIPLLQIPETVMAQITTDLSEGRMTTKFTQDGLAFEELISSLDEDDAKCAAQKNMEVGWACSRCTNVFQQEALLKSHQRTICSQAEGQLVLVQTHYECIPCGQHFGTQVDFKNHLQTDEHRVAKVAALFPTSTVTTSASTASPLASF</sequence>
<evidence type="ECO:0000259" key="13">
    <source>
        <dbReference type="PROSITE" id="PS50071"/>
    </source>
</evidence>
<dbReference type="CDD" id="cd00086">
    <property type="entry name" value="homeodomain"/>
    <property type="match status" value="3"/>
</dbReference>
<keyword evidence="16" id="KW-1185">Reference proteome</keyword>
<dbReference type="PANTHER" id="PTHR45891">
    <property type="entry name" value="ZINC FINGER HOMEOBOX PROTEIN"/>
    <property type="match status" value="1"/>
</dbReference>
<feature type="DNA-binding region" description="Homeobox" evidence="10">
    <location>
        <begin position="322"/>
        <end position="368"/>
    </location>
</feature>
<evidence type="ECO:0000256" key="4">
    <source>
        <dbReference type="ARBA" id="ARBA00022771"/>
    </source>
</evidence>
<reference evidence="15" key="1">
    <citation type="submission" date="2023-06" db="EMBL/GenBank/DDBJ databases">
        <authorList>
            <person name="Delattre M."/>
        </authorList>
    </citation>
    <scope>NUCLEOTIDE SEQUENCE</scope>
    <source>
        <strain evidence="15">AF72</strain>
    </source>
</reference>
<dbReference type="InterPro" id="IPR009057">
    <property type="entry name" value="Homeodomain-like_sf"/>
</dbReference>
<accession>A0AA36FTZ4</accession>
<keyword evidence="7 10" id="KW-0371">Homeobox</keyword>
<dbReference type="SUPFAM" id="SSF57667">
    <property type="entry name" value="beta-beta-alpha zinc fingers"/>
    <property type="match status" value="2"/>
</dbReference>
<dbReference type="AlphaFoldDB" id="A0AA36FTZ4"/>
<protein>
    <submittedName>
        <fullName evidence="15">Uncharacterized protein</fullName>
    </submittedName>
</protein>
<dbReference type="SUPFAM" id="SSF46689">
    <property type="entry name" value="Homeodomain-like"/>
    <property type="match status" value="3"/>
</dbReference>
<dbReference type="SMART" id="SM00389">
    <property type="entry name" value="HOX"/>
    <property type="match status" value="3"/>
</dbReference>
<keyword evidence="5" id="KW-0862">Zinc</keyword>
<keyword evidence="8 10" id="KW-0539">Nucleus</keyword>
<evidence type="ECO:0000256" key="8">
    <source>
        <dbReference type="ARBA" id="ARBA00023242"/>
    </source>
</evidence>
<name>A0AA36FTZ4_9BILA</name>
<evidence type="ECO:0000256" key="6">
    <source>
        <dbReference type="ARBA" id="ARBA00023125"/>
    </source>
</evidence>
<dbReference type="Proteomes" id="UP001177023">
    <property type="component" value="Unassembled WGS sequence"/>
</dbReference>
<evidence type="ECO:0000313" key="15">
    <source>
        <dbReference type="EMBL" id="CAJ0567159.1"/>
    </source>
</evidence>